<dbReference type="InterPro" id="IPR011042">
    <property type="entry name" value="6-blade_b-propeller_TolB-like"/>
</dbReference>
<evidence type="ECO:0000313" key="2">
    <source>
        <dbReference type="EMBL" id="VAW65702.1"/>
    </source>
</evidence>
<dbReference type="GO" id="GO:0005509">
    <property type="term" value="F:calcium ion binding"/>
    <property type="evidence" value="ECO:0007669"/>
    <property type="project" value="InterPro"/>
</dbReference>
<feature type="domain" description="Glucose/Sorbosone dehydrogenase" evidence="1">
    <location>
        <begin position="64"/>
        <end position="352"/>
    </location>
</feature>
<dbReference type="SUPFAM" id="SSF50952">
    <property type="entry name" value="Soluble quinoprotein glucose dehydrogenase"/>
    <property type="match status" value="1"/>
</dbReference>
<organism evidence="2">
    <name type="scientific">hydrothermal vent metagenome</name>
    <dbReference type="NCBI Taxonomy" id="652676"/>
    <lineage>
        <taxon>unclassified sequences</taxon>
        <taxon>metagenomes</taxon>
        <taxon>ecological metagenomes</taxon>
    </lineage>
</organism>
<dbReference type="InterPro" id="IPR011041">
    <property type="entry name" value="Quinoprot_gluc/sorb_DH_b-prop"/>
</dbReference>
<dbReference type="EMBL" id="UOFI01000069">
    <property type="protein sequence ID" value="VAW65702.1"/>
    <property type="molecule type" value="Genomic_DNA"/>
</dbReference>
<dbReference type="InterPro" id="IPR028974">
    <property type="entry name" value="TSP_type-3_rpt"/>
</dbReference>
<evidence type="ECO:0000259" key="1">
    <source>
        <dbReference type="Pfam" id="PF07995"/>
    </source>
</evidence>
<dbReference type="GO" id="GO:0004553">
    <property type="term" value="F:hydrolase activity, hydrolyzing O-glycosyl compounds"/>
    <property type="evidence" value="ECO:0007669"/>
    <property type="project" value="InterPro"/>
</dbReference>
<dbReference type="AlphaFoldDB" id="A0A3B0XR84"/>
<dbReference type="Gene3D" id="2.120.10.30">
    <property type="entry name" value="TolB, C-terminal domain"/>
    <property type="match status" value="1"/>
</dbReference>
<gene>
    <name evidence="2" type="ORF">MNBD_GAMMA09-3266</name>
</gene>
<proteinExistence type="predicted"/>
<name>A0A3B0XR84_9ZZZZ</name>
<dbReference type="Gene3D" id="4.10.1080.10">
    <property type="entry name" value="TSP type-3 repeat"/>
    <property type="match status" value="1"/>
</dbReference>
<accession>A0A3B0XR84</accession>
<dbReference type="InterPro" id="IPR002105">
    <property type="entry name" value="Dockerin_1_rpt"/>
</dbReference>
<dbReference type="Pfam" id="PF07995">
    <property type="entry name" value="GSDH"/>
    <property type="match status" value="1"/>
</dbReference>
<dbReference type="PANTHER" id="PTHR19328">
    <property type="entry name" value="HEDGEHOG-INTERACTING PROTEIN"/>
    <property type="match status" value="1"/>
</dbReference>
<dbReference type="Pfam" id="PF00404">
    <property type="entry name" value="Dockerin_1"/>
    <property type="match status" value="1"/>
</dbReference>
<dbReference type="PANTHER" id="PTHR19328:SF75">
    <property type="entry name" value="ALDOSE SUGAR DEHYDROGENASE YLII"/>
    <property type="match status" value="1"/>
</dbReference>
<dbReference type="InterPro" id="IPR012938">
    <property type="entry name" value="Glc/Sorbosone_DH"/>
</dbReference>
<reference evidence="2" key="1">
    <citation type="submission" date="2018-06" db="EMBL/GenBank/DDBJ databases">
        <authorList>
            <person name="Zhirakovskaya E."/>
        </authorList>
    </citation>
    <scope>NUCLEOTIDE SEQUENCE</scope>
</reference>
<dbReference type="GO" id="GO:0000272">
    <property type="term" value="P:polysaccharide catabolic process"/>
    <property type="evidence" value="ECO:0007669"/>
    <property type="project" value="InterPro"/>
</dbReference>
<protein>
    <recommendedName>
        <fullName evidence="1">Glucose/Sorbosone dehydrogenase domain-containing protein</fullName>
    </recommendedName>
</protein>
<sequence length="818" mass="88871">MYKFLLFCNLALLAGWTGVSEASLSGLNSRPANPTCIAPARPPSTAPITSQQVFTNLSFADISPISMSQPPSDPSRWIVAERLGKIFSFANDNTVTTKQIILDITDRMQFTDTTGITDSQQYGITSIAFHPQFTTQPYLYVAYNARPSLVDPVRSVISRFTSSDGGQTFDSTSELIIISVDQTDSVFHHVGQIIFGPDQYLYIGLGDGGKGFMAQDLNELRGSILRIDINQGTPYSIPANNPLVGTGFREEIYAWGLRNPWRFTFDRATGDLWLGDVGESLWEEINRIDAGGNYGWPELEGAHCRKTPNCDTTDLIPPVLEIAHPTAFAIIGGYVYRGNEIPSLIGTYIFGDSVTPDVQGLFYDSLGVPSRTLVATTLDSISAFAEAINGELYFFRFRSSGMFKLAAANSPPPVSSFPKLLSETGCFNPANPTIPSSGLIPYTVNTPLWSDGAEKKRWIALPDGKTIDITPNGDLNFPVGTVLIKTFSFNNAPVETRLFIRHADGGWGGYSYEWRADLSDADLLPAGKNKQITPTITWKFPSRNECFQCHTDVANFSLGPQISQLNGLFVYPSTLIESNQLDTLNHIGLFTNGLPDQLSNLPALVPLTSTAAPVERKARSYLHSNCSGCHQPNGPVQSSIDFRFSTPVEAMNVCNALPEHGDLGIIGSEVLTPGDPINSIIPARLNTNGIKRMPPLGRTIVDTAGSGVISSWISKIDVCDIYPDTDTDQIRDNVDNCTLTMNASQLDTDSDSYGNICDADFDNSGYVNSIDLGIFKNAFFTSGNIVEDINADGVVNSLDLGLFKQLFAQPPGPSAANP</sequence>
<dbReference type="SUPFAM" id="SSF103647">
    <property type="entry name" value="TSP type-3 repeat"/>
    <property type="match status" value="1"/>
</dbReference>